<keyword evidence="6 13" id="KW-0833">Ubl conjugation pathway</keyword>
<feature type="site" description="Important for enzyme activity" evidence="13">
    <location>
        <position position="583"/>
    </location>
</feature>
<dbReference type="Gene3D" id="3.30.730.10">
    <property type="entry name" value="AP2/ERF domain"/>
    <property type="match status" value="1"/>
</dbReference>
<keyword evidence="7 13" id="KW-0378">Hydrolase</keyword>
<dbReference type="Gene3D" id="3.40.532.10">
    <property type="entry name" value="Peptidase C12, ubiquitin carboxyl-terminal hydrolase"/>
    <property type="match status" value="1"/>
</dbReference>
<evidence type="ECO:0000256" key="2">
    <source>
        <dbReference type="ARBA" id="ARBA00004123"/>
    </source>
</evidence>
<evidence type="ECO:0000256" key="3">
    <source>
        <dbReference type="ARBA" id="ARBA00009089"/>
    </source>
</evidence>
<protein>
    <recommendedName>
        <fullName evidence="14">Ubiquitin carboxyl-terminal hydrolase</fullName>
        <ecNumber evidence="14">3.4.19.12</ecNumber>
    </recommendedName>
</protein>
<dbReference type="SUPFAM" id="SSF101936">
    <property type="entry name" value="DNA-binding pseudobarrel domain"/>
    <property type="match status" value="1"/>
</dbReference>
<dbReference type="EC" id="3.4.19.12" evidence="14"/>
<evidence type="ECO:0000256" key="15">
    <source>
        <dbReference type="SAM" id="MobiDB-lite"/>
    </source>
</evidence>
<dbReference type="InterPro" id="IPR016177">
    <property type="entry name" value="DNA-bd_dom_sf"/>
</dbReference>
<dbReference type="InterPro" id="IPR036959">
    <property type="entry name" value="Peptidase_C12_UCH_sf"/>
</dbReference>
<reference evidence="19 20" key="1">
    <citation type="journal article" date="2021" name="bioRxiv">
        <title>The Gossypium anomalum genome as a resource for cotton improvement and evolutionary analysis of hybrid incompatibility.</title>
        <authorList>
            <person name="Grover C.E."/>
            <person name="Yuan D."/>
            <person name="Arick M.A."/>
            <person name="Miller E.R."/>
            <person name="Hu G."/>
            <person name="Peterson D.G."/>
            <person name="Wendel J.F."/>
            <person name="Udall J.A."/>
        </authorList>
    </citation>
    <scope>NUCLEOTIDE SEQUENCE [LARGE SCALE GENOMIC DNA]</scope>
    <source>
        <strain evidence="19">JFW-Udall</strain>
        <tissue evidence="19">Leaf</tissue>
    </source>
</reference>
<dbReference type="PANTHER" id="PTHR10589">
    <property type="entry name" value="UBIQUITIN CARBOXYL-TERMINAL HYDROLASE"/>
    <property type="match status" value="1"/>
</dbReference>
<feature type="site" description="Transition state stabilizer" evidence="13">
    <location>
        <position position="451"/>
    </location>
</feature>
<dbReference type="GO" id="GO:0003677">
    <property type="term" value="F:DNA binding"/>
    <property type="evidence" value="ECO:0007669"/>
    <property type="project" value="UniProtKB-KW"/>
</dbReference>
<keyword evidence="5 13" id="KW-0645">Protease</keyword>
<dbReference type="SUPFAM" id="SSF54171">
    <property type="entry name" value="DNA-binding domain"/>
    <property type="match status" value="1"/>
</dbReference>
<dbReference type="EMBL" id="JAHUZN010000012">
    <property type="protein sequence ID" value="KAG8476091.1"/>
    <property type="molecule type" value="Genomic_DNA"/>
</dbReference>
<dbReference type="Proteomes" id="UP000701853">
    <property type="component" value="Chromosome 12"/>
</dbReference>
<dbReference type="InterPro" id="IPR015300">
    <property type="entry name" value="DNA-bd_pseudobarrel_sf"/>
</dbReference>
<comment type="similarity">
    <text evidence="4 13 14">Belongs to the peptidase C12 family.</text>
</comment>
<feature type="region of interest" description="Disordered" evidence="15">
    <location>
        <begin position="34"/>
        <end position="53"/>
    </location>
</feature>
<dbReference type="CDD" id="cd09616">
    <property type="entry name" value="Peptidase_C12_UCH_L1_L3"/>
    <property type="match status" value="1"/>
</dbReference>
<feature type="domain" description="UCH catalytic" evidence="18">
    <location>
        <begin position="345"/>
        <end position="628"/>
    </location>
</feature>
<keyword evidence="10" id="KW-0238">DNA-binding</keyword>
<name>A0A8J6CMC0_9ROSI</name>
<dbReference type="GO" id="GO:0006511">
    <property type="term" value="P:ubiquitin-dependent protein catabolic process"/>
    <property type="evidence" value="ECO:0007669"/>
    <property type="project" value="UniProtKB-UniRule"/>
</dbReference>
<dbReference type="Pfam" id="PF01088">
    <property type="entry name" value="Peptidase_C12"/>
    <property type="match status" value="2"/>
</dbReference>
<feature type="domain" description="TF-B3" evidence="16">
    <location>
        <begin position="180"/>
        <end position="294"/>
    </location>
</feature>
<dbReference type="GO" id="GO:0004843">
    <property type="term" value="F:cysteine-type deubiquitinase activity"/>
    <property type="evidence" value="ECO:0007669"/>
    <property type="project" value="UniProtKB-UniRule"/>
</dbReference>
<sequence length="651" mass="73403">MVSPYKRQNPHGLWVCFDFKQVFIGGVAMEGSPNSNNKTPPYQKISGRCSGTDTGSRRLSTRFKGVLPLESHKWGARISFNYRAYWLGTYYTEEEAAIAYDRAALKLLKTDAPLNLPYNIYTPQEKSFQSWYSDDEILNMIKDKTYSSHFTAFLVHQSLAKKTLPGSLINAKGLSCEMLFHKELTQIDVSNADLFQIPKEYALQFLPSVGNNSSGNGVQMGRDSIDITFYDKYYRPWTFRFSYWGRIKVFLFAKGWRDFVIMNSLNPGDTVIFYGCYHVDEEGQKRMFYMIDIHRNVPGKYIVGERYVDGINGVKLFGLTEWAHQEPMKQTSKMATPAGSSSAKRWLPLEANPDVMNQFLWGLGLPENEAECCDVYGLEDELLAMVPQPVLAVLFLFPITSQTEEERLRQDNEKRVDETNYSIYDGVHQITKVQGLELTMDDSSKVYFMKQTVGNACGTIGLLHGVGNVTSEIKLQEGSYLDRFFKSTASMGPLEVLLLLLLSVSVSACTHVCTCFCLHILRFVIADFKLLYGLKRAAFLEKEREMEVAHSVAATAGETEASDNVNTHFICFSRVDGKLYELDGRKSGPISHGASSPSSLLQDAAKVIKGMIQKNPESLNFNVIALHKKMGVAAELVQFISKSEAEIRIIY</sequence>
<keyword evidence="8 13" id="KW-0788">Thiol protease</keyword>
<dbReference type="PROSITE" id="PS50863">
    <property type="entry name" value="B3"/>
    <property type="match status" value="1"/>
</dbReference>
<dbReference type="SUPFAM" id="SSF54001">
    <property type="entry name" value="Cysteine proteinases"/>
    <property type="match status" value="2"/>
</dbReference>
<evidence type="ECO:0000259" key="17">
    <source>
        <dbReference type="PROSITE" id="PS51032"/>
    </source>
</evidence>
<dbReference type="SMART" id="SM00380">
    <property type="entry name" value="AP2"/>
    <property type="match status" value="1"/>
</dbReference>
<dbReference type="GO" id="GO:0005737">
    <property type="term" value="C:cytoplasm"/>
    <property type="evidence" value="ECO:0007669"/>
    <property type="project" value="TreeGrafter"/>
</dbReference>
<evidence type="ECO:0000256" key="12">
    <source>
        <dbReference type="ARBA" id="ARBA00023242"/>
    </source>
</evidence>
<feature type="active site" description="Nucleophile" evidence="13">
    <location>
        <position position="457"/>
    </location>
</feature>
<dbReference type="CDD" id="cd10017">
    <property type="entry name" value="B3_DNA"/>
    <property type="match status" value="1"/>
</dbReference>
<dbReference type="PRINTS" id="PR00707">
    <property type="entry name" value="UBCTHYDRLASE"/>
</dbReference>
<evidence type="ECO:0000259" key="16">
    <source>
        <dbReference type="PROSITE" id="PS50863"/>
    </source>
</evidence>
<evidence type="ECO:0000256" key="11">
    <source>
        <dbReference type="ARBA" id="ARBA00023163"/>
    </source>
</evidence>
<dbReference type="OrthoDB" id="1567499at2759"/>
<comment type="similarity">
    <text evidence="3">Belongs to the AP2/ERF transcription factor family. RAV subfamily.</text>
</comment>
<gene>
    <name evidence="19" type="ORF">CXB51_032894</name>
</gene>
<keyword evidence="9" id="KW-0805">Transcription regulation</keyword>
<comment type="subcellular location">
    <subcellularLocation>
        <location evidence="2">Nucleus</location>
    </subcellularLocation>
</comment>
<evidence type="ECO:0000256" key="13">
    <source>
        <dbReference type="PROSITE-ProRule" id="PRU01393"/>
    </source>
</evidence>
<evidence type="ECO:0000256" key="1">
    <source>
        <dbReference type="ARBA" id="ARBA00000707"/>
    </source>
</evidence>
<evidence type="ECO:0000256" key="8">
    <source>
        <dbReference type="ARBA" id="ARBA00022807"/>
    </source>
</evidence>
<evidence type="ECO:0000256" key="9">
    <source>
        <dbReference type="ARBA" id="ARBA00023015"/>
    </source>
</evidence>
<dbReference type="AlphaFoldDB" id="A0A8J6CMC0"/>
<evidence type="ECO:0000256" key="6">
    <source>
        <dbReference type="ARBA" id="ARBA00022786"/>
    </source>
</evidence>
<dbReference type="Gene3D" id="2.40.330.10">
    <property type="entry name" value="DNA-binding pseudobarrel domain"/>
    <property type="match status" value="1"/>
</dbReference>
<dbReference type="PROSITE" id="PS52048">
    <property type="entry name" value="UCH_DOMAIN"/>
    <property type="match status" value="1"/>
</dbReference>
<evidence type="ECO:0000313" key="19">
    <source>
        <dbReference type="EMBL" id="KAG8476091.1"/>
    </source>
</evidence>
<evidence type="ECO:0000259" key="18">
    <source>
        <dbReference type="PROSITE" id="PS52048"/>
    </source>
</evidence>
<comment type="catalytic activity">
    <reaction evidence="1 13 14">
        <text>Thiol-dependent hydrolysis of ester, thioester, amide, peptide and isopeptide bonds formed by the C-terminal Gly of ubiquitin (a 76-residue protein attached to proteins as an intracellular targeting signal).</text>
        <dbReference type="EC" id="3.4.19.12"/>
    </reaction>
</comment>
<feature type="active site" description="Proton donor" evidence="13">
    <location>
        <position position="568"/>
    </location>
</feature>
<keyword evidence="20" id="KW-1185">Reference proteome</keyword>
<comment type="caution">
    <text evidence="19">The sequence shown here is derived from an EMBL/GenBank/DDBJ whole genome shotgun (WGS) entry which is preliminary data.</text>
</comment>
<keyword evidence="11" id="KW-0804">Transcription</keyword>
<evidence type="ECO:0000256" key="10">
    <source>
        <dbReference type="ARBA" id="ARBA00023125"/>
    </source>
</evidence>
<evidence type="ECO:0000313" key="20">
    <source>
        <dbReference type="Proteomes" id="UP000701853"/>
    </source>
</evidence>
<dbReference type="CDD" id="cd00018">
    <property type="entry name" value="AP2"/>
    <property type="match status" value="1"/>
</dbReference>
<feature type="domain" description="AP2/ERF" evidence="17">
    <location>
        <begin position="62"/>
        <end position="117"/>
    </location>
</feature>
<dbReference type="InterPro" id="IPR001578">
    <property type="entry name" value="Peptidase_C12_UCH"/>
</dbReference>
<evidence type="ECO:0000256" key="14">
    <source>
        <dbReference type="RuleBase" id="RU361215"/>
    </source>
</evidence>
<dbReference type="PROSITE" id="PS51032">
    <property type="entry name" value="AP2_ERF"/>
    <property type="match status" value="1"/>
</dbReference>
<evidence type="ECO:0000256" key="7">
    <source>
        <dbReference type="ARBA" id="ARBA00022801"/>
    </source>
</evidence>
<dbReference type="InterPro" id="IPR001471">
    <property type="entry name" value="AP2/ERF_dom"/>
</dbReference>
<dbReference type="PANTHER" id="PTHR10589:SF17">
    <property type="entry name" value="UBIQUITIN CARBOXYL-TERMINAL HYDROLASE"/>
    <property type="match status" value="1"/>
</dbReference>
<keyword evidence="12" id="KW-0539">Nucleus</keyword>
<dbReference type="GO" id="GO:0005634">
    <property type="term" value="C:nucleus"/>
    <property type="evidence" value="ECO:0007669"/>
    <property type="project" value="UniProtKB-SubCell"/>
</dbReference>
<dbReference type="InterPro" id="IPR003340">
    <property type="entry name" value="B3_DNA-bd"/>
</dbReference>
<dbReference type="Pfam" id="PF02362">
    <property type="entry name" value="B3"/>
    <property type="match status" value="1"/>
</dbReference>
<accession>A0A8J6CMC0</accession>
<dbReference type="GO" id="GO:0003700">
    <property type="term" value="F:DNA-binding transcription factor activity"/>
    <property type="evidence" value="ECO:0007669"/>
    <property type="project" value="InterPro"/>
</dbReference>
<evidence type="ECO:0000256" key="5">
    <source>
        <dbReference type="ARBA" id="ARBA00022670"/>
    </source>
</evidence>
<organism evidence="19 20">
    <name type="scientific">Gossypium anomalum</name>
    <dbReference type="NCBI Taxonomy" id="47600"/>
    <lineage>
        <taxon>Eukaryota</taxon>
        <taxon>Viridiplantae</taxon>
        <taxon>Streptophyta</taxon>
        <taxon>Embryophyta</taxon>
        <taxon>Tracheophyta</taxon>
        <taxon>Spermatophyta</taxon>
        <taxon>Magnoliopsida</taxon>
        <taxon>eudicotyledons</taxon>
        <taxon>Gunneridae</taxon>
        <taxon>Pentapetalae</taxon>
        <taxon>rosids</taxon>
        <taxon>malvids</taxon>
        <taxon>Malvales</taxon>
        <taxon>Malvaceae</taxon>
        <taxon>Malvoideae</taxon>
        <taxon>Gossypium</taxon>
    </lineage>
</organism>
<dbReference type="InterPro" id="IPR036955">
    <property type="entry name" value="AP2/ERF_dom_sf"/>
</dbReference>
<evidence type="ECO:0000256" key="4">
    <source>
        <dbReference type="ARBA" id="ARBA00009326"/>
    </source>
</evidence>
<dbReference type="InterPro" id="IPR038765">
    <property type="entry name" value="Papain-like_cys_pep_sf"/>
</dbReference>
<proteinExistence type="inferred from homology"/>
<dbReference type="SMART" id="SM01019">
    <property type="entry name" value="B3"/>
    <property type="match status" value="1"/>
</dbReference>
<dbReference type="FunFam" id="3.40.532.10:FF:000022">
    <property type="match status" value="1"/>
</dbReference>
<dbReference type="GO" id="GO:0016579">
    <property type="term" value="P:protein deubiquitination"/>
    <property type="evidence" value="ECO:0007669"/>
    <property type="project" value="TreeGrafter"/>
</dbReference>